<dbReference type="Pfam" id="PF21787">
    <property type="entry name" value="TNP-like_RNaseH_N"/>
    <property type="match status" value="1"/>
</dbReference>
<protein>
    <submittedName>
        <fullName evidence="6">Uncharacterized protein</fullName>
    </submittedName>
</protein>
<dbReference type="Pfam" id="PF22824">
    <property type="entry name" value="THAP9_C"/>
    <property type="match status" value="1"/>
</dbReference>
<evidence type="ECO:0000259" key="5">
    <source>
        <dbReference type="Pfam" id="PF22824"/>
    </source>
</evidence>
<dbReference type="InterPro" id="IPR048366">
    <property type="entry name" value="TNP-like_GBD"/>
</dbReference>
<feature type="domain" description="THAP9-like helix-turn-helix" evidence="2">
    <location>
        <begin position="8"/>
        <end position="71"/>
    </location>
</feature>
<evidence type="ECO:0000256" key="1">
    <source>
        <dbReference type="SAM" id="MobiDB-lite"/>
    </source>
</evidence>
<dbReference type="InterPro" id="IPR021896">
    <property type="entry name" value="THAP9-like_HTH"/>
</dbReference>
<dbReference type="InterPro" id="IPR036875">
    <property type="entry name" value="Znf_CCHC_sf"/>
</dbReference>
<dbReference type="Pfam" id="PF21788">
    <property type="entry name" value="TNP-like_GBD"/>
    <property type="match status" value="1"/>
</dbReference>
<dbReference type="Proteomes" id="UP000007819">
    <property type="component" value="Chromosome X"/>
</dbReference>
<feature type="domain" description="DNA transposase THAP9 C-terminal" evidence="5">
    <location>
        <begin position="438"/>
        <end position="578"/>
    </location>
</feature>
<dbReference type="PANTHER" id="PTHR47577">
    <property type="entry name" value="THAP DOMAIN-CONTAINING PROTEIN 6"/>
    <property type="match status" value="1"/>
</dbReference>
<evidence type="ECO:0000259" key="4">
    <source>
        <dbReference type="Pfam" id="PF21788"/>
    </source>
</evidence>
<feature type="domain" description="Transposable element P transposase-like GTP-binding insertion" evidence="4">
    <location>
        <begin position="213"/>
        <end position="333"/>
    </location>
</feature>
<name>A0A8R2JKP7_ACYPI</name>
<keyword evidence="7" id="KW-1185">Reference proteome</keyword>
<accession>A0A8R2JKP7</accession>
<feature type="domain" description="Transposable element P transposase-like RNase H" evidence="3">
    <location>
        <begin position="81"/>
        <end position="184"/>
    </location>
</feature>
<dbReference type="GO" id="GO:0008270">
    <property type="term" value="F:zinc ion binding"/>
    <property type="evidence" value="ECO:0007669"/>
    <property type="project" value="InterPro"/>
</dbReference>
<dbReference type="GO" id="GO:0003676">
    <property type="term" value="F:nucleic acid binding"/>
    <property type="evidence" value="ECO:0007669"/>
    <property type="project" value="InterPro"/>
</dbReference>
<dbReference type="OrthoDB" id="2441813at2759"/>
<evidence type="ECO:0000259" key="2">
    <source>
        <dbReference type="Pfam" id="PF12017"/>
    </source>
</evidence>
<reference evidence="6" key="2">
    <citation type="submission" date="2022-06" db="UniProtKB">
        <authorList>
            <consortium name="EnsemblMetazoa"/>
        </authorList>
    </citation>
    <scope>IDENTIFICATION</scope>
</reference>
<dbReference type="InterPro" id="IPR055035">
    <property type="entry name" value="THAP9_C"/>
</dbReference>
<evidence type="ECO:0000313" key="7">
    <source>
        <dbReference type="Proteomes" id="UP000007819"/>
    </source>
</evidence>
<proteinExistence type="predicted"/>
<dbReference type="KEGG" id="api:100575650"/>
<dbReference type="AlphaFoldDB" id="A0A8R2JKP7"/>
<dbReference type="Gene3D" id="4.10.60.10">
    <property type="entry name" value="Zinc finger, CCHC-type"/>
    <property type="match status" value="1"/>
</dbReference>
<dbReference type="Pfam" id="PF12017">
    <property type="entry name" value="Tnp_P_element"/>
    <property type="match status" value="1"/>
</dbReference>
<feature type="region of interest" description="Disordered" evidence="1">
    <location>
        <begin position="635"/>
        <end position="655"/>
    </location>
</feature>
<evidence type="ECO:0000313" key="6">
    <source>
        <dbReference type="EnsemblMetazoa" id="XP_029340908.1"/>
    </source>
</evidence>
<dbReference type="RefSeq" id="XP_029340908.1">
    <property type="nucleotide sequence ID" value="XM_029485048.1"/>
</dbReference>
<sequence length="696" mass="78925">MKTIIQDLKKQNLIDEDTSVTLFESFGKHKELITNWSKKNTGKKISKKYSPTVRQFALSLHFFSAKAYDYMAALYAALCIMHYAAIRQHLEYDGNKYYGRVDMGIGINNDSLEVAKECLVFLVVSVNESWKLPIAYFLARSLNSSQKSELIHHALHVLESTGVKIISLTFDGCSSNINTAQILGCTYNVETLNTSFTSGCENNPNIVTLLDPAHMVKLVRNAFGEKKVFLDFEGKEINVEYIKLLCCLQEKEGCHLANKLRKQHIFYFKQKMKVKLATQLLSQSVADALKFCKNSLNLNEFCNADATIQFIELFNIAFDILNSRSINCIGYNKALCKENIESVILFTKKIKTYIKGLKVEDKPGIFVPVLHSSRKTGNCIPLEDIGILHYSSSDPVNVLNNNTPGFNYDAIIQEENLKSINSFILDHDYIGCHSNYSFSNFSKEVIIYISGFVVHKLTNVLKCDTNKDALCATDKECFLNSLITLKNKKGDNGGLIYPSNDVIDICSKTEKTLKQFNYTDKAVNKLKIQSEVLGHFLFNSNVFKQLKTHSSETRNPLTDHITLLIKSITSTYINLKINYNLKSHNETPSIRIMKLQQVYQYMASGIQVYNAPVYHSRPKKSKGWFRCRKTGHIVRDCPDPPTPQKPNKKTTTNTQKDVTIEDVTEQISMVTVNSVNSQDQTEKSNANRTFQLDNIL</sequence>
<dbReference type="EnsemblMetazoa" id="XM_029485048.1">
    <property type="protein sequence ID" value="XP_029340908.1"/>
    <property type="gene ID" value="LOC100575650"/>
</dbReference>
<organism evidence="6 7">
    <name type="scientific">Acyrthosiphon pisum</name>
    <name type="common">Pea aphid</name>
    <dbReference type="NCBI Taxonomy" id="7029"/>
    <lineage>
        <taxon>Eukaryota</taxon>
        <taxon>Metazoa</taxon>
        <taxon>Ecdysozoa</taxon>
        <taxon>Arthropoda</taxon>
        <taxon>Hexapoda</taxon>
        <taxon>Insecta</taxon>
        <taxon>Pterygota</taxon>
        <taxon>Neoptera</taxon>
        <taxon>Paraneoptera</taxon>
        <taxon>Hemiptera</taxon>
        <taxon>Sternorrhyncha</taxon>
        <taxon>Aphidomorpha</taxon>
        <taxon>Aphidoidea</taxon>
        <taxon>Aphididae</taxon>
        <taxon>Macrosiphini</taxon>
        <taxon>Acyrthosiphon</taxon>
    </lineage>
</organism>
<dbReference type="SUPFAM" id="SSF57756">
    <property type="entry name" value="Retrovirus zinc finger-like domains"/>
    <property type="match status" value="1"/>
</dbReference>
<dbReference type="PANTHER" id="PTHR47577:SF2">
    <property type="entry name" value="THAP DOMAIN CONTAINING 9"/>
    <property type="match status" value="1"/>
</dbReference>
<evidence type="ECO:0000259" key="3">
    <source>
        <dbReference type="Pfam" id="PF21787"/>
    </source>
</evidence>
<dbReference type="GeneID" id="100575650"/>
<dbReference type="InterPro" id="IPR048365">
    <property type="entry name" value="TNP-like_RNaseH_N"/>
</dbReference>
<reference evidence="7" key="1">
    <citation type="submission" date="2010-06" db="EMBL/GenBank/DDBJ databases">
        <authorList>
            <person name="Jiang H."/>
            <person name="Abraham K."/>
            <person name="Ali S."/>
            <person name="Alsbrooks S.L."/>
            <person name="Anim B.N."/>
            <person name="Anosike U.S."/>
            <person name="Attaway T."/>
            <person name="Bandaranaike D.P."/>
            <person name="Battles P.K."/>
            <person name="Bell S.N."/>
            <person name="Bell A.V."/>
            <person name="Beltran B."/>
            <person name="Bickham C."/>
            <person name="Bustamante Y."/>
            <person name="Caleb T."/>
            <person name="Canada A."/>
            <person name="Cardenas V."/>
            <person name="Carter K."/>
            <person name="Chacko J."/>
            <person name="Chandrabose M.N."/>
            <person name="Chavez D."/>
            <person name="Chavez A."/>
            <person name="Chen L."/>
            <person name="Chu H.-S."/>
            <person name="Claassen K.J."/>
            <person name="Cockrell R."/>
            <person name="Collins M."/>
            <person name="Cooper J.A."/>
            <person name="Cree A."/>
            <person name="Curry S.M."/>
            <person name="Da Y."/>
            <person name="Dao M.D."/>
            <person name="Das B."/>
            <person name="Davila M.-L."/>
            <person name="Davy-Carroll L."/>
            <person name="Denson S."/>
            <person name="Dinh H."/>
            <person name="Ebong V.E."/>
            <person name="Edwards J.R."/>
            <person name="Egan A."/>
            <person name="El-Daye J."/>
            <person name="Escobedo L."/>
            <person name="Fernandez S."/>
            <person name="Fernando P.R."/>
            <person name="Flagg N."/>
            <person name="Forbes L.D."/>
            <person name="Fowler R.G."/>
            <person name="Fu Q."/>
            <person name="Gabisi R.A."/>
            <person name="Ganer J."/>
            <person name="Garbino Pronczuk A."/>
            <person name="Garcia R.M."/>
            <person name="Garner T."/>
            <person name="Garrett T.E."/>
            <person name="Gonzalez D.A."/>
            <person name="Hamid H."/>
            <person name="Hawkins E.S."/>
            <person name="Hirani K."/>
            <person name="Hogues M.E."/>
            <person name="Hollins B."/>
            <person name="Hsiao C.-H."/>
            <person name="Jabil R."/>
            <person name="James M.L."/>
            <person name="Jhangiani S.N."/>
            <person name="Johnson B."/>
            <person name="Johnson Q."/>
            <person name="Joshi V."/>
            <person name="Kalu J.B."/>
            <person name="Kam C."/>
            <person name="Kashfia A."/>
            <person name="Keebler J."/>
            <person name="Kisamo H."/>
            <person name="Kovar C.L."/>
            <person name="Lago L.A."/>
            <person name="Lai C.-Y."/>
            <person name="Laidlaw J."/>
            <person name="Lara F."/>
            <person name="Le T.-K."/>
            <person name="Lee S.L."/>
            <person name="Legall F.H."/>
            <person name="Lemon S.J."/>
            <person name="Lewis L.R."/>
            <person name="Li B."/>
            <person name="Liu Y."/>
            <person name="Liu Y.-S."/>
            <person name="Lopez J."/>
            <person name="Lozado R.J."/>
            <person name="Lu J."/>
            <person name="Madu R.C."/>
            <person name="Maheshwari M."/>
            <person name="Maheshwari R."/>
            <person name="Malloy K."/>
            <person name="Martinez E."/>
            <person name="Mathew T."/>
            <person name="Mercado I.C."/>
            <person name="Mercado C."/>
            <person name="Meyer B."/>
            <person name="Montgomery K."/>
            <person name="Morgan M.B."/>
            <person name="Munidasa M."/>
            <person name="Nazareth L.V."/>
            <person name="Nelson J."/>
            <person name="Ng B.M."/>
            <person name="Nguyen N.B."/>
            <person name="Nguyen P.Q."/>
            <person name="Nguyen T."/>
            <person name="Obregon M."/>
            <person name="Okwuonu G.O."/>
            <person name="Onwere C.G."/>
            <person name="Orozco G."/>
            <person name="Parra A."/>
            <person name="Patel S."/>
            <person name="Patil S."/>
            <person name="Perez A."/>
            <person name="Perez Y."/>
            <person name="Pham C."/>
            <person name="Primus E.L."/>
            <person name="Pu L.-L."/>
            <person name="Puazo M."/>
            <person name="Qin X."/>
            <person name="Quiroz J.B."/>
            <person name="Reese J."/>
            <person name="Richards S."/>
            <person name="Rives C.M."/>
            <person name="Robberts R."/>
            <person name="Ruiz S.J."/>
            <person name="Ruiz M.J."/>
            <person name="Santibanez J."/>
            <person name="Schneider B.W."/>
            <person name="Sisson I."/>
            <person name="Smith M."/>
            <person name="Sodergren E."/>
            <person name="Song X.-Z."/>
            <person name="Song B.B."/>
            <person name="Summersgill H."/>
            <person name="Thelus R."/>
            <person name="Thornton R.D."/>
            <person name="Trejos Z.Y."/>
            <person name="Usmani K."/>
            <person name="Vattathil S."/>
            <person name="Villasana D."/>
            <person name="Walker D.L."/>
            <person name="Wang S."/>
            <person name="Wang K."/>
            <person name="White C.S."/>
            <person name="Williams A.C."/>
            <person name="Williamson J."/>
            <person name="Wilson K."/>
            <person name="Woghiren I.O."/>
            <person name="Woodworth J.R."/>
            <person name="Worley K.C."/>
            <person name="Wright R.A."/>
            <person name="Wu W."/>
            <person name="Young L."/>
            <person name="Zhang L."/>
            <person name="Zhang J."/>
            <person name="Zhu Y."/>
            <person name="Muzny D.M."/>
            <person name="Weinstock G."/>
            <person name="Gibbs R.A."/>
        </authorList>
    </citation>
    <scope>NUCLEOTIDE SEQUENCE [LARGE SCALE GENOMIC DNA]</scope>
    <source>
        <strain evidence="7">LSR1</strain>
    </source>
</reference>